<proteinExistence type="predicted"/>
<evidence type="ECO:0000256" key="1">
    <source>
        <dbReference type="SAM" id="Phobius"/>
    </source>
</evidence>
<feature type="transmembrane region" description="Helical" evidence="1">
    <location>
        <begin position="295"/>
        <end position="316"/>
    </location>
</feature>
<sequence length="402" mass="44598">MNLPAFKIGWPQRLAALLLVLFLSQCLWVISRQQLSTDDYRFARCGREMWERPSPLAGYFTSCGNLNGDGTFGYRVAGLPLSAQRLALLAIDKMRSPENRLYASSALSGSTWEARHELSSVKYLLHLPFVFFAVWLGAGLWWVARRLFGNEGGFFALGLYCFCPDIVRYSVVPNNDVLAMWGLYGLVYTAIGVAHAMQGPRRKWRPRIALLIVALGLTAAAHLLAAMIGLLAAAILMMYLAERRRSHVMQILIFSALGAMAVLFASYTFRLPAFTYVFTGGSARFWFSLDAARGFFASPANAAISVATAVAAILWLGIRRCRYFGNTIPLILALVLFPLVTTQAVSRPWLWALPFLFTFLGGVFADILETRYRKLFLVLTGLILVTQAGLCITLLTTIAHQS</sequence>
<keyword evidence="1" id="KW-1133">Transmembrane helix</keyword>
<keyword evidence="1" id="KW-0812">Transmembrane</keyword>
<gene>
    <name evidence="2" type="ORF">BDD14_3181</name>
</gene>
<comment type="caution">
    <text evidence="2">The sequence shown here is derived from an EMBL/GenBank/DDBJ whole genome shotgun (WGS) entry which is preliminary data.</text>
</comment>
<feature type="transmembrane region" description="Helical" evidence="1">
    <location>
        <begin position="375"/>
        <end position="399"/>
    </location>
</feature>
<evidence type="ECO:0000313" key="2">
    <source>
        <dbReference type="EMBL" id="RZU41655.1"/>
    </source>
</evidence>
<evidence type="ECO:0000313" key="3">
    <source>
        <dbReference type="Proteomes" id="UP000292958"/>
    </source>
</evidence>
<protein>
    <recommendedName>
        <fullName evidence="4">Dolichyl-phosphate-mannose-protein mannosyltransferase</fullName>
    </recommendedName>
</protein>
<feature type="transmembrane region" description="Helical" evidence="1">
    <location>
        <begin position="154"/>
        <end position="172"/>
    </location>
</feature>
<organism evidence="2 3">
    <name type="scientific">Edaphobacter modestus</name>
    <dbReference type="NCBI Taxonomy" id="388466"/>
    <lineage>
        <taxon>Bacteria</taxon>
        <taxon>Pseudomonadati</taxon>
        <taxon>Acidobacteriota</taxon>
        <taxon>Terriglobia</taxon>
        <taxon>Terriglobales</taxon>
        <taxon>Acidobacteriaceae</taxon>
        <taxon>Edaphobacter</taxon>
    </lineage>
</organism>
<feature type="transmembrane region" description="Helical" evidence="1">
    <location>
        <begin position="348"/>
        <end position="368"/>
    </location>
</feature>
<dbReference type="OrthoDB" id="104153at2"/>
<name>A0A4Q7YX37_9BACT</name>
<feature type="transmembrane region" description="Helical" evidence="1">
    <location>
        <begin position="247"/>
        <end position="266"/>
    </location>
</feature>
<feature type="transmembrane region" description="Helical" evidence="1">
    <location>
        <begin position="323"/>
        <end position="342"/>
    </location>
</feature>
<feature type="transmembrane region" description="Helical" evidence="1">
    <location>
        <begin position="178"/>
        <end position="196"/>
    </location>
</feature>
<dbReference type="AlphaFoldDB" id="A0A4Q7YX37"/>
<evidence type="ECO:0008006" key="4">
    <source>
        <dbReference type="Google" id="ProtNLM"/>
    </source>
</evidence>
<reference evidence="2 3" key="1">
    <citation type="submission" date="2019-02" db="EMBL/GenBank/DDBJ databases">
        <title>Genomic Encyclopedia of Archaeal and Bacterial Type Strains, Phase II (KMG-II): from individual species to whole genera.</title>
        <authorList>
            <person name="Goeker M."/>
        </authorList>
    </citation>
    <scope>NUCLEOTIDE SEQUENCE [LARGE SCALE GENOMIC DNA]</scope>
    <source>
        <strain evidence="2 3">DSM 18101</strain>
    </source>
</reference>
<keyword evidence="3" id="KW-1185">Reference proteome</keyword>
<accession>A0A4Q7YX37</accession>
<keyword evidence="1" id="KW-0472">Membrane</keyword>
<feature type="transmembrane region" description="Helical" evidence="1">
    <location>
        <begin position="208"/>
        <end position="241"/>
    </location>
</feature>
<dbReference type="EMBL" id="SHKW01000001">
    <property type="protein sequence ID" value="RZU41655.1"/>
    <property type="molecule type" value="Genomic_DNA"/>
</dbReference>
<dbReference type="Proteomes" id="UP000292958">
    <property type="component" value="Unassembled WGS sequence"/>
</dbReference>
<feature type="transmembrane region" description="Helical" evidence="1">
    <location>
        <begin position="123"/>
        <end position="142"/>
    </location>
</feature>
<dbReference type="RefSeq" id="WP_130419535.1">
    <property type="nucleotide sequence ID" value="NZ_SHKW01000001.1"/>
</dbReference>